<sequence length="64" mass="7622">MFNFTVDSTIWLTGNWNQIKHPLRVVYSLYKAIFSTNILNNIIVRFKPLQVYMSYTYSKINNSN</sequence>
<proteinExistence type="predicted"/>
<name>A0A0A9HZC7_ARUDO</name>
<reference evidence="1" key="2">
    <citation type="journal article" date="2015" name="Data Brief">
        <title>Shoot transcriptome of the giant reed, Arundo donax.</title>
        <authorList>
            <person name="Barrero R.A."/>
            <person name="Guerrero F.D."/>
            <person name="Moolhuijzen P."/>
            <person name="Goolsby J.A."/>
            <person name="Tidwell J."/>
            <person name="Bellgard S.E."/>
            <person name="Bellgard M.I."/>
        </authorList>
    </citation>
    <scope>NUCLEOTIDE SEQUENCE</scope>
    <source>
        <tissue evidence="1">Shoot tissue taken approximately 20 cm above the soil surface</tissue>
    </source>
</reference>
<dbReference type="AlphaFoldDB" id="A0A0A9HZC7"/>
<protein>
    <submittedName>
        <fullName evidence="1">Uncharacterized protein</fullName>
    </submittedName>
</protein>
<accession>A0A0A9HZC7</accession>
<reference evidence="1" key="1">
    <citation type="submission" date="2014-09" db="EMBL/GenBank/DDBJ databases">
        <authorList>
            <person name="Magalhaes I.L.F."/>
            <person name="Oliveira U."/>
            <person name="Santos F.R."/>
            <person name="Vidigal T.H.D.A."/>
            <person name="Brescovit A.D."/>
            <person name="Santos A.J."/>
        </authorList>
    </citation>
    <scope>NUCLEOTIDE SEQUENCE</scope>
    <source>
        <tissue evidence="1">Shoot tissue taken approximately 20 cm above the soil surface</tissue>
    </source>
</reference>
<organism evidence="1">
    <name type="scientific">Arundo donax</name>
    <name type="common">Giant reed</name>
    <name type="synonym">Donax arundinaceus</name>
    <dbReference type="NCBI Taxonomy" id="35708"/>
    <lineage>
        <taxon>Eukaryota</taxon>
        <taxon>Viridiplantae</taxon>
        <taxon>Streptophyta</taxon>
        <taxon>Embryophyta</taxon>
        <taxon>Tracheophyta</taxon>
        <taxon>Spermatophyta</taxon>
        <taxon>Magnoliopsida</taxon>
        <taxon>Liliopsida</taxon>
        <taxon>Poales</taxon>
        <taxon>Poaceae</taxon>
        <taxon>PACMAD clade</taxon>
        <taxon>Arundinoideae</taxon>
        <taxon>Arundineae</taxon>
        <taxon>Arundo</taxon>
    </lineage>
</organism>
<evidence type="ECO:0000313" key="1">
    <source>
        <dbReference type="EMBL" id="JAE38288.1"/>
    </source>
</evidence>
<dbReference type="EMBL" id="GBRH01159608">
    <property type="protein sequence ID" value="JAE38288.1"/>
    <property type="molecule type" value="Transcribed_RNA"/>
</dbReference>